<evidence type="ECO:0000313" key="2">
    <source>
        <dbReference type="EMBL" id="MBO4209796.1"/>
    </source>
</evidence>
<dbReference type="Proteomes" id="UP000823521">
    <property type="component" value="Unassembled WGS sequence"/>
</dbReference>
<dbReference type="RefSeq" id="WP_208816747.1">
    <property type="nucleotide sequence ID" value="NZ_WVUH01000350.1"/>
</dbReference>
<feature type="region of interest" description="Disordered" evidence="1">
    <location>
        <begin position="202"/>
        <end position="231"/>
    </location>
</feature>
<feature type="compositionally biased region" description="Low complexity" evidence="1">
    <location>
        <begin position="217"/>
        <end position="231"/>
    </location>
</feature>
<organism evidence="2 3">
    <name type="scientific">Micromonospora echinofusca</name>
    <dbReference type="NCBI Taxonomy" id="47858"/>
    <lineage>
        <taxon>Bacteria</taxon>
        <taxon>Bacillati</taxon>
        <taxon>Actinomycetota</taxon>
        <taxon>Actinomycetes</taxon>
        <taxon>Micromonosporales</taxon>
        <taxon>Micromonosporaceae</taxon>
        <taxon>Micromonospora</taxon>
    </lineage>
</organism>
<protein>
    <submittedName>
        <fullName evidence="2">Uncharacterized protein</fullName>
    </submittedName>
</protein>
<evidence type="ECO:0000256" key="1">
    <source>
        <dbReference type="SAM" id="MobiDB-lite"/>
    </source>
</evidence>
<comment type="caution">
    <text evidence="2">The sequence shown here is derived from an EMBL/GenBank/DDBJ whole genome shotgun (WGS) entry which is preliminary data.</text>
</comment>
<name>A0ABS3VZ20_MICEH</name>
<feature type="region of interest" description="Disordered" evidence="1">
    <location>
        <begin position="1"/>
        <end position="26"/>
    </location>
</feature>
<feature type="compositionally biased region" description="Basic and acidic residues" evidence="1">
    <location>
        <begin position="1"/>
        <end position="18"/>
    </location>
</feature>
<evidence type="ECO:0000313" key="3">
    <source>
        <dbReference type="Proteomes" id="UP000823521"/>
    </source>
</evidence>
<reference evidence="2 3" key="1">
    <citation type="submission" date="2019-12" db="EMBL/GenBank/DDBJ databases">
        <title>Whole genome sequencing of endophytic Actinobacterium Micromonospora sp. MPMI6T.</title>
        <authorList>
            <person name="Evv R."/>
            <person name="Podile A.R."/>
        </authorList>
    </citation>
    <scope>NUCLEOTIDE SEQUENCE [LARGE SCALE GENOMIC DNA]</scope>
    <source>
        <strain evidence="2 3">MPMI6</strain>
    </source>
</reference>
<gene>
    <name evidence="2" type="ORF">GSF22_27955</name>
</gene>
<dbReference type="EMBL" id="WVUH01000350">
    <property type="protein sequence ID" value="MBO4209796.1"/>
    <property type="molecule type" value="Genomic_DNA"/>
</dbReference>
<sequence length="418" mass="45516">MAHHEPVPPRPRHGEHAHRQPSTDVGLTEQISSLHAETIAAVEQQQTLAVEARRLLIAALHEGVICRPGCEDALTAWGLEPLPQRWTVSAAGHLSYTREHTDHDEARQQACFGVPAELGLLRFPMAAYPRQVIDVTPVPKESDGRPGTGRFRITVAVAVWTWVTATRATDAINAARTAVESELPGLAAVGINLTGLTWQGAEGSDDIPLDEPDTDPRPAVASVVPPADVDDPAAATTARDAAVRALADLRHRIRTRAIRALADDELCGDYQRIAVRVDQFLVDLGLDALPWAHHVTVVVDLTLPAGEGTAVDACDTARNTMRAATVGYPDETRPWTADGWPRPEHATIDQDGWRMPWRHEYEMWLRDQATPADATAAAEAVVRADLTRVLANVDHLLPTVTVHVEGVGVDRYLDPDRD</sequence>
<keyword evidence="3" id="KW-1185">Reference proteome</keyword>
<accession>A0ABS3VZ20</accession>
<feature type="compositionally biased region" description="Acidic residues" evidence="1">
    <location>
        <begin position="203"/>
        <end position="213"/>
    </location>
</feature>
<proteinExistence type="predicted"/>